<gene>
    <name evidence="1" type="ORF">TCM_010887</name>
</gene>
<name>A0A061E9D3_THECC</name>
<protein>
    <submittedName>
        <fullName evidence="1">Uncharacterized protein</fullName>
    </submittedName>
</protein>
<organism evidence="1 2">
    <name type="scientific">Theobroma cacao</name>
    <name type="common">Cacao</name>
    <name type="synonym">Cocoa</name>
    <dbReference type="NCBI Taxonomy" id="3641"/>
    <lineage>
        <taxon>Eukaryota</taxon>
        <taxon>Viridiplantae</taxon>
        <taxon>Streptophyta</taxon>
        <taxon>Embryophyta</taxon>
        <taxon>Tracheophyta</taxon>
        <taxon>Spermatophyta</taxon>
        <taxon>Magnoliopsida</taxon>
        <taxon>eudicotyledons</taxon>
        <taxon>Gunneridae</taxon>
        <taxon>Pentapetalae</taxon>
        <taxon>rosids</taxon>
        <taxon>malvids</taxon>
        <taxon>Malvales</taxon>
        <taxon>Malvaceae</taxon>
        <taxon>Byttnerioideae</taxon>
        <taxon>Theobroma</taxon>
    </lineage>
</organism>
<dbReference type="Gramene" id="EOY00987">
    <property type="protein sequence ID" value="EOY00987"/>
    <property type="gene ID" value="TCM_010887"/>
</dbReference>
<keyword evidence="2" id="KW-1185">Reference proteome</keyword>
<dbReference type="InParanoid" id="A0A061E9D3"/>
<sequence length="73" mass="8553">MDFTITKNTGYGLSYWLEFLKHWREACFFIEGWGYSVACRTAKRFEGTNCYYVICGFSCETIFVFIEAEQDTG</sequence>
<reference evidence="1 2" key="1">
    <citation type="journal article" date="2013" name="Genome Biol.">
        <title>The genome sequence of the most widely cultivated cacao type and its use to identify candidate genes regulating pod color.</title>
        <authorList>
            <person name="Motamayor J.C."/>
            <person name="Mockaitis K."/>
            <person name="Schmutz J."/>
            <person name="Haiminen N."/>
            <person name="Iii D.L."/>
            <person name="Cornejo O."/>
            <person name="Findley S.D."/>
            <person name="Zheng P."/>
            <person name="Utro F."/>
            <person name="Royaert S."/>
            <person name="Saski C."/>
            <person name="Jenkins J."/>
            <person name="Podicheti R."/>
            <person name="Zhao M."/>
            <person name="Scheffler B.E."/>
            <person name="Stack J.C."/>
            <person name="Feltus F.A."/>
            <person name="Mustiga G.M."/>
            <person name="Amores F."/>
            <person name="Phillips W."/>
            <person name="Marelli J.P."/>
            <person name="May G.D."/>
            <person name="Shapiro H."/>
            <person name="Ma J."/>
            <person name="Bustamante C.D."/>
            <person name="Schnell R.J."/>
            <person name="Main D."/>
            <person name="Gilbert D."/>
            <person name="Parida L."/>
            <person name="Kuhn D.N."/>
        </authorList>
    </citation>
    <scope>NUCLEOTIDE SEQUENCE [LARGE SCALE GENOMIC DNA]</scope>
    <source>
        <strain evidence="2">cv. Matina 1-6</strain>
    </source>
</reference>
<accession>A0A061E9D3</accession>
<dbReference type="AlphaFoldDB" id="A0A061E9D3"/>
<dbReference type="Proteomes" id="UP000026915">
    <property type="component" value="Chromosome 2"/>
</dbReference>
<evidence type="ECO:0000313" key="1">
    <source>
        <dbReference type="EMBL" id="EOY00987.1"/>
    </source>
</evidence>
<proteinExistence type="predicted"/>
<dbReference type="HOGENOM" id="CLU_2709814_0_0_1"/>
<evidence type="ECO:0000313" key="2">
    <source>
        <dbReference type="Proteomes" id="UP000026915"/>
    </source>
</evidence>
<dbReference type="EMBL" id="CM001880">
    <property type="protein sequence ID" value="EOY00987.1"/>
    <property type="molecule type" value="Genomic_DNA"/>
</dbReference>